<dbReference type="InterPro" id="IPR035513">
    <property type="entry name" value="Invertase/methylesterase_inhib"/>
</dbReference>
<reference evidence="9" key="1">
    <citation type="submission" date="2015-04" db="UniProtKB">
        <authorList>
            <consortium name="EnsemblPlants"/>
        </authorList>
    </citation>
    <scope>IDENTIFICATION</scope>
</reference>
<dbReference type="FunFam" id="3.40.30.10:FF:000016">
    <property type="entry name" value="Glutathione S-transferase F2"/>
    <property type="match status" value="1"/>
</dbReference>
<dbReference type="eggNOG" id="KOG0867">
    <property type="taxonomic scope" value="Eukaryota"/>
</dbReference>
<dbReference type="Gene3D" id="3.40.30.10">
    <property type="entry name" value="Glutaredoxin"/>
    <property type="match status" value="1"/>
</dbReference>
<dbReference type="SFLD" id="SFLDG00358">
    <property type="entry name" value="Main_(cytGST)"/>
    <property type="match status" value="1"/>
</dbReference>
<dbReference type="AlphaFoldDB" id="A0A0E0KYH7"/>
<dbReference type="Gramene" id="OPUNC05G03130.1">
    <property type="protein sequence ID" value="OPUNC05G03130.1"/>
    <property type="gene ID" value="OPUNC05G03130"/>
</dbReference>
<dbReference type="OMA" id="PKYSADC"/>
<evidence type="ECO:0000256" key="5">
    <source>
        <dbReference type="ARBA" id="ARBA00023157"/>
    </source>
</evidence>
<organism evidence="9">
    <name type="scientific">Oryza punctata</name>
    <name type="common">Red rice</name>
    <dbReference type="NCBI Taxonomy" id="4537"/>
    <lineage>
        <taxon>Eukaryota</taxon>
        <taxon>Viridiplantae</taxon>
        <taxon>Streptophyta</taxon>
        <taxon>Embryophyta</taxon>
        <taxon>Tracheophyta</taxon>
        <taxon>Spermatophyta</taxon>
        <taxon>Magnoliopsida</taxon>
        <taxon>Liliopsida</taxon>
        <taxon>Poales</taxon>
        <taxon>Poaceae</taxon>
        <taxon>BOP clade</taxon>
        <taxon>Oryzoideae</taxon>
        <taxon>Oryzeae</taxon>
        <taxon>Oryzinae</taxon>
        <taxon>Oryza</taxon>
    </lineage>
</organism>
<dbReference type="InterPro" id="IPR036249">
    <property type="entry name" value="Thioredoxin-like_sf"/>
</dbReference>
<dbReference type="EC" id="2.5.1.18" evidence="2"/>
<dbReference type="InterPro" id="IPR004045">
    <property type="entry name" value="Glutathione_S-Trfase_N"/>
</dbReference>
<dbReference type="Gene3D" id="1.20.140.40">
    <property type="entry name" value="Invertase/pectin methylesterase inhibitor family protein"/>
    <property type="match status" value="1"/>
</dbReference>
<dbReference type="GO" id="GO:0004857">
    <property type="term" value="F:enzyme inhibitor activity"/>
    <property type="evidence" value="ECO:0007669"/>
    <property type="project" value="InterPro"/>
</dbReference>
<dbReference type="SUPFAM" id="SSF101148">
    <property type="entry name" value="Plant invertase/pectin methylesterase inhibitor"/>
    <property type="match status" value="1"/>
</dbReference>
<keyword evidence="4" id="KW-0732">Signal</keyword>
<keyword evidence="5" id="KW-1015">Disulfide bond</keyword>
<evidence type="ECO:0000259" key="8">
    <source>
        <dbReference type="PROSITE" id="PS50404"/>
    </source>
</evidence>
<dbReference type="PANTHER" id="PTHR35357">
    <property type="entry name" value="OS02G0537100 PROTEIN"/>
    <property type="match status" value="1"/>
</dbReference>
<dbReference type="InterPro" id="IPR040079">
    <property type="entry name" value="Glutathione_S-Trfase"/>
</dbReference>
<name>A0A0E0KYH7_ORYPU</name>
<dbReference type="Gene3D" id="1.20.1050.10">
    <property type="match status" value="1"/>
</dbReference>
<proteinExistence type="inferred from homology"/>
<dbReference type="SUPFAM" id="SSF52833">
    <property type="entry name" value="Thioredoxin-like"/>
    <property type="match status" value="1"/>
</dbReference>
<evidence type="ECO:0000256" key="7">
    <source>
        <dbReference type="ARBA" id="ARBA00047960"/>
    </source>
</evidence>
<dbReference type="Proteomes" id="UP000026962">
    <property type="component" value="Chromosome 5"/>
</dbReference>
<evidence type="ECO:0000256" key="1">
    <source>
        <dbReference type="ARBA" id="ARBA00010128"/>
    </source>
</evidence>
<dbReference type="CDD" id="cd03053">
    <property type="entry name" value="GST_N_Phi"/>
    <property type="match status" value="1"/>
</dbReference>
<dbReference type="STRING" id="4537.A0A0E0KYH7"/>
<evidence type="ECO:0000256" key="3">
    <source>
        <dbReference type="ARBA" id="ARBA00022679"/>
    </source>
</evidence>
<evidence type="ECO:0000256" key="6">
    <source>
        <dbReference type="ARBA" id="ARBA00038471"/>
    </source>
</evidence>
<comment type="similarity">
    <text evidence="6">Belongs to the PMEI family.</text>
</comment>
<accession>A0A0E0KYH7</accession>
<dbReference type="PANTHER" id="PTHR35357:SF1">
    <property type="entry name" value="OS05G0149000 PROTEIN"/>
    <property type="match status" value="1"/>
</dbReference>
<dbReference type="HOGENOM" id="CLU_845625_0_0_1"/>
<dbReference type="InterPro" id="IPR006501">
    <property type="entry name" value="Pectinesterase_inhib_dom"/>
</dbReference>
<comment type="catalytic activity">
    <reaction evidence="7">
        <text>RX + glutathione = an S-substituted glutathione + a halide anion + H(+)</text>
        <dbReference type="Rhea" id="RHEA:16437"/>
        <dbReference type="ChEBI" id="CHEBI:15378"/>
        <dbReference type="ChEBI" id="CHEBI:16042"/>
        <dbReference type="ChEBI" id="CHEBI:17792"/>
        <dbReference type="ChEBI" id="CHEBI:57925"/>
        <dbReference type="ChEBI" id="CHEBI:90779"/>
        <dbReference type="EC" id="2.5.1.18"/>
    </reaction>
</comment>
<feature type="domain" description="GST N-terminal" evidence="8">
    <location>
        <begin position="1"/>
        <end position="82"/>
    </location>
</feature>
<evidence type="ECO:0000313" key="10">
    <source>
        <dbReference type="Proteomes" id="UP000026962"/>
    </source>
</evidence>
<keyword evidence="10" id="KW-1185">Reference proteome</keyword>
<dbReference type="Pfam" id="PF02798">
    <property type="entry name" value="GST_N"/>
    <property type="match status" value="1"/>
</dbReference>
<dbReference type="Pfam" id="PF04043">
    <property type="entry name" value="PMEI"/>
    <property type="match status" value="1"/>
</dbReference>
<dbReference type="SFLD" id="SFLDS00019">
    <property type="entry name" value="Glutathione_Transferase_(cytos"/>
    <property type="match status" value="1"/>
</dbReference>
<sequence length="329" mass="34914">MVVKVYGVTASPYVATVLVCLEEAGASYELVAVDMAAGENRSRHHLARSPFGKIPAFEDGEVTLFESRAIQRYVLRKYNRTDLLREGNLEESAMVDMWTEVEAHHYDPAISHIVGSCPNYWMLWKKLEAEAVRVANQGKQKQNKAIKMKASSLAVAAAVLVVAACSGCAPVAEATIESTCGAAAKGDRRVDVGFCARQFASYHGAAEADAWGLAKIAALIGVNLADDAVYDIGAGKIRPSPGGGAKGKKAMDACAKAYDAVGLAFAEASDELGARRYAAARQEMARVAALVQRCDGGLSRAGARSPLPKYSADCQQMAIIGIAITDLLK</sequence>
<evidence type="ECO:0000256" key="4">
    <source>
        <dbReference type="ARBA" id="ARBA00022729"/>
    </source>
</evidence>
<reference evidence="9" key="2">
    <citation type="submission" date="2018-05" db="EMBL/GenBank/DDBJ databases">
        <title>OpunRS2 (Oryza punctata Reference Sequence Version 2).</title>
        <authorList>
            <person name="Zhang J."/>
            <person name="Kudrna D."/>
            <person name="Lee S."/>
            <person name="Talag J."/>
            <person name="Welchert J."/>
            <person name="Wing R.A."/>
        </authorList>
    </citation>
    <scope>NUCLEOTIDE SEQUENCE [LARGE SCALE GENOMIC DNA]</scope>
</reference>
<keyword evidence="3" id="KW-0808">Transferase</keyword>
<comment type="similarity">
    <text evidence="1">Belongs to the GST superfamily. Phi family.</text>
</comment>
<dbReference type="EnsemblPlants" id="OPUNC05G03130.1">
    <property type="protein sequence ID" value="OPUNC05G03130.1"/>
    <property type="gene ID" value="OPUNC05G03130"/>
</dbReference>
<evidence type="ECO:0000313" key="9">
    <source>
        <dbReference type="EnsemblPlants" id="OPUNC05G03130.1"/>
    </source>
</evidence>
<dbReference type="GO" id="GO:0004364">
    <property type="term" value="F:glutathione transferase activity"/>
    <property type="evidence" value="ECO:0007669"/>
    <property type="project" value="UniProtKB-EC"/>
</dbReference>
<dbReference type="PROSITE" id="PS50404">
    <property type="entry name" value="GST_NTER"/>
    <property type="match status" value="1"/>
</dbReference>
<dbReference type="NCBIfam" id="TIGR01614">
    <property type="entry name" value="PME_inhib"/>
    <property type="match status" value="1"/>
</dbReference>
<protein>
    <recommendedName>
        <fullName evidence="2">glutathione transferase</fullName>
        <ecNumber evidence="2">2.5.1.18</ecNumber>
    </recommendedName>
</protein>
<evidence type="ECO:0000256" key="2">
    <source>
        <dbReference type="ARBA" id="ARBA00012452"/>
    </source>
</evidence>